<keyword evidence="2" id="KW-1185">Reference proteome</keyword>
<dbReference type="PANTHER" id="PTHR34387">
    <property type="entry name" value="SLR1258 PROTEIN"/>
    <property type="match status" value="1"/>
</dbReference>
<dbReference type="Proteomes" id="UP001518976">
    <property type="component" value="Unassembled WGS sequence"/>
</dbReference>
<sequence>MQMKIDSPWGISVYGAASVNATPDLVRLRIAVDRIEQTAQGAFGSAREGVAALRRTFREHGVPDTAVSSSQLGLRTEWEGYNASRKFLGYRCQADFSVTLTEMDALEPLLVAAVEAGANRVDGVDFDVRDKPGLRARARTEAVAAARRKAELYAEAAGVALGAVVHIEDVDPEGPLASRYRSHAVDAPSGEGDLSPGQVTVQGAVLLGFALR</sequence>
<comment type="caution">
    <text evidence="1">The sequence shown here is derived from an EMBL/GenBank/DDBJ whole genome shotgun (WGS) entry which is preliminary data.</text>
</comment>
<organism evidence="1 2">
    <name type="scientific">Streptomyces spirodelae</name>
    <dbReference type="NCBI Taxonomy" id="2812904"/>
    <lineage>
        <taxon>Bacteria</taxon>
        <taxon>Bacillati</taxon>
        <taxon>Actinomycetota</taxon>
        <taxon>Actinomycetes</taxon>
        <taxon>Kitasatosporales</taxon>
        <taxon>Streptomycetaceae</taxon>
        <taxon>Streptomyces</taxon>
    </lineage>
</organism>
<proteinExistence type="predicted"/>
<dbReference type="PANTHER" id="PTHR34387:SF1">
    <property type="entry name" value="PERIPLASMIC IMMUNOGENIC PROTEIN"/>
    <property type="match status" value="1"/>
</dbReference>
<dbReference type="InterPro" id="IPR007497">
    <property type="entry name" value="SIMPL/DUF541"/>
</dbReference>
<protein>
    <submittedName>
        <fullName evidence="1">SIMPL domain-containing protein</fullName>
    </submittedName>
</protein>
<name>A0ABS3WSM4_9ACTN</name>
<reference evidence="1 2" key="1">
    <citation type="submission" date="2021-02" db="EMBL/GenBank/DDBJ databases">
        <title>Streptomyces spirodelae sp. nov., isolated from duckweed.</title>
        <authorList>
            <person name="Saimee Y."/>
            <person name="Duangmal K."/>
        </authorList>
    </citation>
    <scope>NUCLEOTIDE SEQUENCE [LARGE SCALE GENOMIC DNA]</scope>
    <source>
        <strain evidence="1 2">DW4-2</strain>
    </source>
</reference>
<dbReference type="Pfam" id="PF04402">
    <property type="entry name" value="SIMPL"/>
    <property type="match status" value="1"/>
</dbReference>
<evidence type="ECO:0000313" key="1">
    <source>
        <dbReference type="EMBL" id="MBO8186120.1"/>
    </source>
</evidence>
<evidence type="ECO:0000313" key="2">
    <source>
        <dbReference type="Proteomes" id="UP001518976"/>
    </source>
</evidence>
<accession>A0ABS3WSM4</accession>
<dbReference type="Gene3D" id="3.30.70.2970">
    <property type="entry name" value="Protein of unknown function (DUF541), domain 2"/>
    <property type="match status" value="1"/>
</dbReference>
<dbReference type="InterPro" id="IPR052022">
    <property type="entry name" value="26kDa_periplasmic_antigen"/>
</dbReference>
<gene>
    <name evidence="1" type="ORF">JW592_11680</name>
</gene>
<dbReference type="Gene3D" id="3.30.110.170">
    <property type="entry name" value="Protein of unknown function (DUF541), domain 1"/>
    <property type="match status" value="1"/>
</dbReference>
<dbReference type="RefSeq" id="WP_209264900.1">
    <property type="nucleotide sequence ID" value="NZ_JAFFZN010000008.1"/>
</dbReference>
<dbReference type="EMBL" id="JAFFZN010000008">
    <property type="protein sequence ID" value="MBO8186120.1"/>
    <property type="molecule type" value="Genomic_DNA"/>
</dbReference>